<feature type="repeat" description="WD" evidence="3">
    <location>
        <begin position="540"/>
        <end position="581"/>
    </location>
</feature>
<dbReference type="Proteomes" id="UP000321192">
    <property type="component" value="Unassembled WGS sequence"/>
</dbReference>
<name>A0A5C7T6Q7_THASP</name>
<feature type="repeat" description="WD" evidence="3">
    <location>
        <begin position="858"/>
        <end position="899"/>
    </location>
</feature>
<dbReference type="SMART" id="SM00320">
    <property type="entry name" value="WD40"/>
    <property type="match status" value="14"/>
</dbReference>
<dbReference type="InterPro" id="IPR036322">
    <property type="entry name" value="WD40_repeat_dom_sf"/>
</dbReference>
<dbReference type="SUPFAM" id="SSF50978">
    <property type="entry name" value="WD40 repeat-like"/>
    <property type="match status" value="2"/>
</dbReference>
<evidence type="ECO:0000256" key="2">
    <source>
        <dbReference type="ARBA" id="ARBA00022737"/>
    </source>
</evidence>
<protein>
    <recommendedName>
        <fullName evidence="4">Novel STAND NTPase 1 domain-containing protein</fullName>
    </recommendedName>
</protein>
<reference evidence="5 6" key="1">
    <citation type="submission" date="2018-09" db="EMBL/GenBank/DDBJ databases">
        <title>Metagenome Assembled Genomes from an Advanced Water Purification Facility.</title>
        <authorList>
            <person name="Stamps B.W."/>
            <person name="Spear J.R."/>
        </authorList>
    </citation>
    <scope>NUCLEOTIDE SEQUENCE [LARGE SCALE GENOMIC DNA]</scope>
    <source>
        <strain evidence="5">Bin_27_1</strain>
    </source>
</reference>
<evidence type="ECO:0000256" key="1">
    <source>
        <dbReference type="ARBA" id="ARBA00022574"/>
    </source>
</evidence>
<dbReference type="InterPro" id="IPR049052">
    <property type="entry name" value="nSTAND1"/>
</dbReference>
<dbReference type="PROSITE" id="PS50294">
    <property type="entry name" value="WD_REPEATS_REGION"/>
    <property type="match status" value="8"/>
</dbReference>
<dbReference type="EMBL" id="SSFD01000039">
    <property type="protein sequence ID" value="TXH91417.1"/>
    <property type="molecule type" value="Genomic_DNA"/>
</dbReference>
<dbReference type="PRINTS" id="PR00320">
    <property type="entry name" value="GPROTEINBRPT"/>
</dbReference>
<dbReference type="PROSITE" id="PS50082">
    <property type="entry name" value="WD_REPEATS_2"/>
    <property type="match status" value="9"/>
</dbReference>
<feature type="repeat" description="WD" evidence="3">
    <location>
        <begin position="730"/>
        <end position="753"/>
    </location>
</feature>
<dbReference type="AlphaFoldDB" id="A0A5C7T6Q7"/>
<keyword evidence="1 3" id="KW-0853">WD repeat</keyword>
<feature type="repeat" description="WD" evidence="3">
    <location>
        <begin position="783"/>
        <end position="824"/>
    </location>
</feature>
<evidence type="ECO:0000256" key="3">
    <source>
        <dbReference type="PROSITE-ProRule" id="PRU00221"/>
    </source>
</evidence>
<dbReference type="Gene3D" id="2.130.10.10">
    <property type="entry name" value="YVTN repeat-like/Quinoprotein amine dehydrogenase"/>
    <property type="match status" value="5"/>
</dbReference>
<dbReference type="SUPFAM" id="SSF52540">
    <property type="entry name" value="P-loop containing nucleoside triphosphate hydrolases"/>
    <property type="match status" value="1"/>
</dbReference>
<dbReference type="RefSeq" id="WP_276656807.1">
    <property type="nucleotide sequence ID" value="NZ_SSFD01000039.1"/>
</dbReference>
<evidence type="ECO:0000313" key="5">
    <source>
        <dbReference type="EMBL" id="TXH91417.1"/>
    </source>
</evidence>
<dbReference type="InterPro" id="IPR015943">
    <property type="entry name" value="WD40/YVTN_repeat-like_dom_sf"/>
</dbReference>
<dbReference type="InterPro" id="IPR019775">
    <property type="entry name" value="WD40_repeat_CS"/>
</dbReference>
<feature type="repeat" description="WD" evidence="3">
    <location>
        <begin position="1130"/>
        <end position="1160"/>
    </location>
</feature>
<gene>
    <name evidence="5" type="ORF">E6Q80_02740</name>
</gene>
<feature type="domain" description="Novel STAND NTPase 1" evidence="4">
    <location>
        <begin position="12"/>
        <end position="430"/>
    </location>
</feature>
<dbReference type="Pfam" id="PF00400">
    <property type="entry name" value="WD40"/>
    <property type="match status" value="10"/>
</dbReference>
<dbReference type="PANTHER" id="PTHR19879">
    <property type="entry name" value="TRANSCRIPTION INITIATION FACTOR TFIID"/>
    <property type="match status" value="1"/>
</dbReference>
<organism evidence="5 6">
    <name type="scientific">Thauera aminoaromatica</name>
    <dbReference type="NCBI Taxonomy" id="164330"/>
    <lineage>
        <taxon>Bacteria</taxon>
        <taxon>Pseudomonadati</taxon>
        <taxon>Pseudomonadota</taxon>
        <taxon>Betaproteobacteria</taxon>
        <taxon>Rhodocyclales</taxon>
        <taxon>Zoogloeaceae</taxon>
        <taxon>Thauera</taxon>
    </lineage>
</organism>
<dbReference type="SUPFAM" id="SSF101908">
    <property type="entry name" value="Putative isomerase YbhE"/>
    <property type="match status" value="1"/>
</dbReference>
<feature type="repeat" description="WD" evidence="3">
    <location>
        <begin position="902"/>
        <end position="943"/>
    </location>
</feature>
<keyword evidence="2" id="KW-0677">Repeat</keyword>
<dbReference type="PROSITE" id="PS00678">
    <property type="entry name" value="WD_REPEATS_1"/>
    <property type="match status" value="3"/>
</dbReference>
<sequence>MNAEVRIEQRCPYVGLQPFEEADRAFFFGRERDQRVIIANLLSSPLTILYGSSGVGKSSVLMAGVVPQLHRERPRTPVVVFRNWVDRDFQLALTRACIETVWAMQVDQPRPAETLPLDEVLRACAEAAHGTILVIFDQFEEYFLYHAKDSEAAGAFEAQFARAVNREDVDVGFLVALRDDSLSRLDRFQERIHNLLSNRLRLNHLEPEAAGDAIRKPLEVWNALQAVGVPPVGIDDELVDELLRQVRIGQVSAGRPGGSGGLRHDEGCIEAPFLQLVMVRLWEEERAQGSDRLRRETLDRLKGADEIVRTHLDVAMARLDATSQAVCASFFDRLVTPSGSKIACGAADLISWAGDLAPHVPAVLQSLSDARNRILRTVSVPDNPEVMRYEIYHDVLAPAILDWRQRFEADRQREEALRVAREKAARREEEAQIARERAARRALHRWLVGLGMMSCVAGAGWLYASWEGMRSAANEKAAQSISNAPIDPGSALSLALEAVEATVPSWMSVARAARLHLTPTAAAEDALRQAIQASRLVWTLPVSGRALSDVAFSPDGGRLLTAGQDQTARVWDIRSGRPAEPVVTFAHDAWVRRGRFLPDGERVITVSGGLAYLWSLAQPTAPLRSFEHGGNIYSAFDTSADGRRLATAGDGAQKARVIRIWDVDADVPEPLLTLDAEGAWIMGLAFSPDGCCVATAAVERGKAERSAIALWGLERRREILSLPLEEPSDAIAFAPDGSALVTASRDGWLRVWEPAGKGFEVLLREAAGGTHRGEVLAWNGRTLAGHGDRIRNVEVSADGALIASAGGDGTARVWSRHTGENLLTLTGHLSYVEAARFSPDGRHVATASRDGTVKFWNIEGHANTVTSIAFSPDGRTLATGSSDRTARIWDFADGTPRLRHTLRGHADQVHRVAFDPSGTRLATAGLDNQLRLWDVASGEAVTLPSVPPEHRHKDQLRGVAFSPDGRLLASAGADGHARLYPLAGEGSPVSVLHGGATIQVSGVAFHPGGERWATSGFDGKLKLWDLSGTDLGTVGLPDDERKLGIRIAGLAFSPDGQYVAAVVQRRVRVWPVAAFKEPEVHPPVRLPLIEGARHCAALAYSPDGRWLAVGCSDAGVRLFEMPAGTLVKTITVHKNEVRGVAFSPDGTLLATASNDKTFHVSPLAFEAVYEAARRLQQATAAER</sequence>
<evidence type="ECO:0000313" key="6">
    <source>
        <dbReference type="Proteomes" id="UP000321192"/>
    </source>
</evidence>
<dbReference type="InterPro" id="IPR027417">
    <property type="entry name" value="P-loop_NTPase"/>
</dbReference>
<evidence type="ECO:0000259" key="4">
    <source>
        <dbReference type="Pfam" id="PF20703"/>
    </source>
</evidence>
<proteinExistence type="predicted"/>
<accession>A0A5C7T6Q7</accession>
<feature type="repeat" description="WD" evidence="3">
    <location>
        <begin position="825"/>
        <end position="859"/>
    </location>
</feature>
<dbReference type="InterPro" id="IPR001680">
    <property type="entry name" value="WD40_rpt"/>
</dbReference>
<dbReference type="Pfam" id="PF20703">
    <property type="entry name" value="nSTAND1"/>
    <property type="match status" value="1"/>
</dbReference>
<dbReference type="PANTHER" id="PTHR19879:SF9">
    <property type="entry name" value="TRANSCRIPTION INITIATION FACTOR TFIID SUBUNIT 5"/>
    <property type="match status" value="1"/>
</dbReference>
<dbReference type="CDD" id="cd00200">
    <property type="entry name" value="WD40"/>
    <property type="match status" value="1"/>
</dbReference>
<comment type="caution">
    <text evidence="5">The sequence shown here is derived from an EMBL/GenBank/DDBJ whole genome shotgun (WGS) entry which is preliminary data.</text>
</comment>
<feature type="repeat" description="WD" evidence="3">
    <location>
        <begin position="993"/>
        <end position="1027"/>
    </location>
</feature>
<feature type="repeat" description="WD" evidence="3">
    <location>
        <begin position="949"/>
        <end position="980"/>
    </location>
</feature>
<dbReference type="InterPro" id="IPR020472">
    <property type="entry name" value="WD40_PAC1"/>
</dbReference>